<dbReference type="Proteomes" id="UP000001572">
    <property type="component" value="Chromosome"/>
</dbReference>
<dbReference type="STRING" id="293826.Amet_0513"/>
<evidence type="ECO:0000256" key="5">
    <source>
        <dbReference type="ARBA" id="ARBA00022692"/>
    </source>
</evidence>
<feature type="transmembrane region" description="Helical" evidence="8">
    <location>
        <begin position="44"/>
        <end position="65"/>
    </location>
</feature>
<comment type="subcellular location">
    <subcellularLocation>
        <location evidence="1">Membrane</location>
        <topology evidence="1">Multi-pass membrane protein</topology>
    </subcellularLocation>
</comment>
<keyword evidence="10" id="KW-1185">Reference proteome</keyword>
<feature type="transmembrane region" description="Helical" evidence="8">
    <location>
        <begin position="336"/>
        <end position="357"/>
    </location>
</feature>
<dbReference type="eggNOG" id="COG0531">
    <property type="taxonomic scope" value="Bacteria"/>
</dbReference>
<keyword evidence="4" id="KW-0309">Germination</keyword>
<dbReference type="Pfam" id="PF03845">
    <property type="entry name" value="Spore_permease"/>
    <property type="match status" value="1"/>
</dbReference>
<keyword evidence="7 8" id="KW-0472">Membrane</keyword>
<evidence type="ECO:0000256" key="4">
    <source>
        <dbReference type="ARBA" id="ARBA00022544"/>
    </source>
</evidence>
<evidence type="ECO:0000256" key="1">
    <source>
        <dbReference type="ARBA" id="ARBA00004141"/>
    </source>
</evidence>
<dbReference type="OrthoDB" id="1931502at2"/>
<protein>
    <submittedName>
        <fullName evidence="9">Spore germination protein</fullName>
    </submittedName>
</protein>
<proteinExistence type="inferred from homology"/>
<feature type="transmembrane region" description="Helical" evidence="8">
    <location>
        <begin position="12"/>
        <end position="32"/>
    </location>
</feature>
<dbReference type="GO" id="GO:0016020">
    <property type="term" value="C:membrane"/>
    <property type="evidence" value="ECO:0007669"/>
    <property type="project" value="UniProtKB-SubCell"/>
</dbReference>
<dbReference type="KEGG" id="amt:Amet_0513"/>
<comment type="similarity">
    <text evidence="2">Belongs to the amino acid-polyamine-organocation (APC) superfamily. Spore germination protein (SGP) (TC 2.A.3.9) family.</text>
</comment>
<reference evidence="10" key="1">
    <citation type="journal article" date="2016" name="Genome Announc.">
        <title>Complete genome sequence of Alkaliphilus metalliredigens strain QYMF, an alkaliphilic and metal-reducing bacterium isolated from borax-contaminated leachate ponds.</title>
        <authorList>
            <person name="Hwang C."/>
            <person name="Copeland A."/>
            <person name="Lucas S."/>
            <person name="Lapidus A."/>
            <person name="Barry K."/>
            <person name="Detter J.C."/>
            <person name="Glavina Del Rio T."/>
            <person name="Hammon N."/>
            <person name="Israni S."/>
            <person name="Dalin E."/>
            <person name="Tice H."/>
            <person name="Pitluck S."/>
            <person name="Chertkov O."/>
            <person name="Brettin T."/>
            <person name="Bruce D."/>
            <person name="Han C."/>
            <person name="Schmutz J."/>
            <person name="Larimer F."/>
            <person name="Land M.L."/>
            <person name="Hauser L."/>
            <person name="Kyrpides N."/>
            <person name="Mikhailova N."/>
            <person name="Ye Q."/>
            <person name="Zhou J."/>
            <person name="Richardson P."/>
            <person name="Fields M.W."/>
        </authorList>
    </citation>
    <scope>NUCLEOTIDE SEQUENCE [LARGE SCALE GENOMIC DNA]</scope>
    <source>
        <strain evidence="10">QYMF</strain>
    </source>
</reference>
<evidence type="ECO:0000313" key="10">
    <source>
        <dbReference type="Proteomes" id="UP000001572"/>
    </source>
</evidence>
<keyword evidence="6 8" id="KW-1133">Transmembrane helix</keyword>
<dbReference type="PANTHER" id="PTHR34975:SF2">
    <property type="entry name" value="SPORE GERMINATION PROTEIN A2"/>
    <property type="match status" value="1"/>
</dbReference>
<evidence type="ECO:0000313" key="9">
    <source>
        <dbReference type="EMBL" id="ABR46740.1"/>
    </source>
</evidence>
<evidence type="ECO:0000256" key="8">
    <source>
        <dbReference type="SAM" id="Phobius"/>
    </source>
</evidence>
<dbReference type="AlphaFoldDB" id="A6TKM2"/>
<feature type="transmembrane region" description="Helical" evidence="8">
    <location>
        <begin position="221"/>
        <end position="243"/>
    </location>
</feature>
<dbReference type="HOGENOM" id="CLU_047547_0_2_9"/>
<keyword evidence="3" id="KW-0813">Transport</keyword>
<gene>
    <name evidence="9" type="ordered locus">Amet_0513</name>
</gene>
<feature type="transmembrane region" description="Helical" evidence="8">
    <location>
        <begin position="147"/>
        <end position="166"/>
    </location>
</feature>
<evidence type="ECO:0000256" key="3">
    <source>
        <dbReference type="ARBA" id="ARBA00022448"/>
    </source>
</evidence>
<dbReference type="InterPro" id="IPR004761">
    <property type="entry name" value="Spore_GerAB"/>
</dbReference>
<evidence type="ECO:0000256" key="7">
    <source>
        <dbReference type="ARBA" id="ARBA00023136"/>
    </source>
</evidence>
<accession>A6TKM2</accession>
<feature type="transmembrane region" description="Helical" evidence="8">
    <location>
        <begin position="307"/>
        <end position="324"/>
    </location>
</feature>
<evidence type="ECO:0000256" key="6">
    <source>
        <dbReference type="ARBA" id="ARBA00022989"/>
    </source>
</evidence>
<keyword evidence="5 8" id="KW-0812">Transmembrane</keyword>
<feature type="transmembrane region" description="Helical" evidence="8">
    <location>
        <begin position="115"/>
        <end position="135"/>
    </location>
</feature>
<dbReference type="GO" id="GO:0009847">
    <property type="term" value="P:spore germination"/>
    <property type="evidence" value="ECO:0007669"/>
    <property type="project" value="InterPro"/>
</dbReference>
<name>A6TKM2_ALKMQ</name>
<evidence type="ECO:0000256" key="2">
    <source>
        <dbReference type="ARBA" id="ARBA00007998"/>
    </source>
</evidence>
<organism evidence="9 10">
    <name type="scientific">Alkaliphilus metalliredigens (strain QYMF)</name>
    <dbReference type="NCBI Taxonomy" id="293826"/>
    <lineage>
        <taxon>Bacteria</taxon>
        <taxon>Bacillati</taxon>
        <taxon>Bacillota</taxon>
        <taxon>Clostridia</taxon>
        <taxon>Peptostreptococcales</taxon>
        <taxon>Natronincolaceae</taxon>
        <taxon>Alkaliphilus</taxon>
    </lineage>
</organism>
<dbReference type="Gene3D" id="1.20.1740.10">
    <property type="entry name" value="Amino acid/polyamine transporter I"/>
    <property type="match status" value="1"/>
</dbReference>
<dbReference type="EMBL" id="CP000724">
    <property type="protein sequence ID" value="ABR46740.1"/>
    <property type="molecule type" value="Genomic_DNA"/>
</dbReference>
<feature type="transmembrane region" description="Helical" evidence="8">
    <location>
        <begin position="85"/>
        <end position="109"/>
    </location>
</feature>
<feature type="transmembrane region" description="Helical" evidence="8">
    <location>
        <begin position="271"/>
        <end position="295"/>
    </location>
</feature>
<dbReference type="NCBIfam" id="TIGR00912">
    <property type="entry name" value="2A0309"/>
    <property type="match status" value="1"/>
</dbReference>
<dbReference type="RefSeq" id="WP_011971648.1">
    <property type="nucleotide sequence ID" value="NC_009633.1"/>
</dbReference>
<dbReference type="PANTHER" id="PTHR34975">
    <property type="entry name" value="SPORE GERMINATION PROTEIN A2"/>
    <property type="match status" value="1"/>
</dbReference>
<sequence length="371" mass="41854">MYQKHKNGEITAIQSAIFLISIMIGTGILGLARSVAEVSNQDAWISVFINGLFISFVVMIIVYTVSKFPQHNFLQYNCYLLSKPLGYFVTLCYVIYAILVTAIITTFLTEMVYTWLLPNTPMTVIKLMIVITMVYMTRNGITTLARFTESIAFLLIPFAFLIFVGLPEASFINLRPIGGSGLSSIFKGTIPSFFAFAGYESLLVYYPYISNKQKPIMKYSISAIMIVTIFYTAVVMSQIALYGSDEIAVVLYPSINYLTAIDFPIIERTEIFFTIFWIFTVLATIGIQYLVAGILLQNIFQTKTTNIFVYALSPVIFLLSLYPKNTAVVVSLGEKIGQLNIFFGFLFPFLLLIMYLIKGKDNRHNKENRTG</sequence>